<dbReference type="Proteomes" id="UP000266239">
    <property type="component" value="Unassembled WGS sequence"/>
</dbReference>
<keyword evidence="1" id="KW-0106">Calcium</keyword>
<feature type="domain" description="EF-hand" evidence="3">
    <location>
        <begin position="514"/>
        <end position="549"/>
    </location>
</feature>
<dbReference type="Gene3D" id="1.10.238.10">
    <property type="entry name" value="EF-hand"/>
    <property type="match status" value="1"/>
</dbReference>
<dbReference type="SUPFAM" id="SSF47473">
    <property type="entry name" value="EF-hand"/>
    <property type="match status" value="1"/>
</dbReference>
<dbReference type="VEuPathDB" id="FungiDB:H257_06622"/>
<dbReference type="Pfam" id="PF13499">
    <property type="entry name" value="EF-hand_7"/>
    <property type="match status" value="1"/>
</dbReference>
<evidence type="ECO:0000256" key="2">
    <source>
        <dbReference type="SAM" id="MobiDB-lite"/>
    </source>
</evidence>
<dbReference type="GO" id="GO:0005509">
    <property type="term" value="F:calcium ion binding"/>
    <property type="evidence" value="ECO:0007669"/>
    <property type="project" value="InterPro"/>
</dbReference>
<evidence type="ECO:0000256" key="1">
    <source>
        <dbReference type="ARBA" id="ARBA00022837"/>
    </source>
</evidence>
<dbReference type="PROSITE" id="PS50222">
    <property type="entry name" value="EF_HAND_2"/>
    <property type="match status" value="2"/>
</dbReference>
<accession>A0A397BM17</accession>
<dbReference type="InterPro" id="IPR018247">
    <property type="entry name" value="EF_Hand_1_Ca_BS"/>
</dbReference>
<dbReference type="EMBL" id="QUTA01004382">
    <property type="protein sequence ID" value="RHY19978.1"/>
    <property type="molecule type" value="Genomic_DNA"/>
</dbReference>
<sequence length="592" mass="66046">MARPEGADTVGWRVQVLWEDEGAWFEGVVTEYEDQRGYYVCYDDGDEKWQPTSDAGSVKFMSNTIGQSVEARVSSIVTPPATSRQDSQRHGIDAVGWRVQVFWADEGAWFDGAVTDFNESMGYFVCYDDGETKWQVSNDSSSMVFVSSCGTIPEKPVETAVISPCVKEPSSPTKTEYGDDDFEHQDDTGDSSVQPVQVEKEAKINSPRPIEPTQSTNEEHPFPTLVDVPDRLPSADRTNEAAFHDKLQPTMASSTRDNDHDTTTTSTPTLEPYQVKSSTTVKPAKPRRNNPGVFFHDKETLLEMKTKLTAKKKALDDHLRQLQLKVTTAEIAEAAQKQEVADLTAKLTVEQLTTTRRVAPPKQVSNEERVLDLTVKTRQMKKDNQKLRASVGEATTRVGVLKEKLDAARAEWHALPAQCRTSVGEIETQIALLQAQKEALIANQRHDTVASISDQLSDSALVLKQQLADSDSKVWKLKAELHHWKGLVEQERAKVDAMQAHLTSLQSDMRPFRSSKLLLRSAFDRCDKDKSGDLTVNETIQMLLLLASPDDGVSEQDMRSHFAQTDANHDHRIDFDEFCAAVDRLFSNSGAT</sequence>
<dbReference type="Gene3D" id="2.30.30.140">
    <property type="match status" value="2"/>
</dbReference>
<organism evidence="4 5">
    <name type="scientific">Aphanomyces astaci</name>
    <name type="common">Crayfish plague agent</name>
    <dbReference type="NCBI Taxonomy" id="112090"/>
    <lineage>
        <taxon>Eukaryota</taxon>
        <taxon>Sar</taxon>
        <taxon>Stramenopiles</taxon>
        <taxon>Oomycota</taxon>
        <taxon>Saprolegniomycetes</taxon>
        <taxon>Saprolegniales</taxon>
        <taxon>Verrucalvaceae</taxon>
        <taxon>Aphanomyces</taxon>
    </lineage>
</organism>
<comment type="caution">
    <text evidence="4">The sequence shown here is derived from an EMBL/GenBank/DDBJ whole genome shotgun (WGS) entry which is preliminary data.</text>
</comment>
<dbReference type="CDD" id="cd00051">
    <property type="entry name" value="EFh"/>
    <property type="match status" value="1"/>
</dbReference>
<feature type="domain" description="EF-hand" evidence="3">
    <location>
        <begin position="553"/>
        <end position="588"/>
    </location>
</feature>
<dbReference type="InterPro" id="IPR002048">
    <property type="entry name" value="EF_hand_dom"/>
</dbReference>
<gene>
    <name evidence="4" type="ORF">DYB25_000158</name>
</gene>
<evidence type="ECO:0000259" key="3">
    <source>
        <dbReference type="PROSITE" id="PS50222"/>
    </source>
</evidence>
<reference evidence="4 5" key="1">
    <citation type="submission" date="2018-08" db="EMBL/GenBank/DDBJ databases">
        <title>Aphanomyces genome sequencing and annotation.</title>
        <authorList>
            <person name="Minardi D."/>
            <person name="Oidtmann B."/>
            <person name="Van Der Giezen M."/>
            <person name="Studholme D.J."/>
        </authorList>
    </citation>
    <scope>NUCLEOTIDE SEQUENCE [LARGE SCALE GENOMIC DNA]</scope>
    <source>
        <strain evidence="4 5">Yx</strain>
    </source>
</reference>
<dbReference type="Pfam" id="PF05641">
    <property type="entry name" value="Agenet"/>
    <property type="match status" value="1"/>
</dbReference>
<dbReference type="PROSITE" id="PS00018">
    <property type="entry name" value="EF_HAND_1"/>
    <property type="match status" value="1"/>
</dbReference>
<dbReference type="CDD" id="cd20404">
    <property type="entry name" value="Tudor_Agenet_AtEML-like"/>
    <property type="match status" value="2"/>
</dbReference>
<protein>
    <recommendedName>
        <fullName evidence="3">EF-hand domain-containing protein</fullName>
    </recommendedName>
</protein>
<dbReference type="SMART" id="SM00054">
    <property type="entry name" value="EFh"/>
    <property type="match status" value="2"/>
</dbReference>
<dbReference type="InterPro" id="IPR008395">
    <property type="entry name" value="Agenet-like_dom"/>
</dbReference>
<feature type="region of interest" description="Disordered" evidence="2">
    <location>
        <begin position="162"/>
        <end position="232"/>
    </location>
</feature>
<evidence type="ECO:0000313" key="4">
    <source>
        <dbReference type="EMBL" id="RHY19978.1"/>
    </source>
</evidence>
<evidence type="ECO:0000313" key="5">
    <source>
        <dbReference type="Proteomes" id="UP000266239"/>
    </source>
</evidence>
<feature type="region of interest" description="Disordered" evidence="2">
    <location>
        <begin position="248"/>
        <end position="293"/>
    </location>
</feature>
<dbReference type="InterPro" id="IPR011992">
    <property type="entry name" value="EF-hand-dom_pair"/>
</dbReference>
<name>A0A397BM17_APHAT</name>
<dbReference type="AlphaFoldDB" id="A0A397BM17"/>
<dbReference type="SUPFAM" id="SSF63748">
    <property type="entry name" value="Tudor/PWWP/MBT"/>
    <property type="match status" value="2"/>
</dbReference>
<proteinExistence type="predicted"/>